<dbReference type="AlphaFoldDB" id="A0A0C9YQN6"/>
<gene>
    <name evidence="1" type="ORF">PISMIDRAFT_120450</name>
</gene>
<organism evidence="1 2">
    <name type="scientific">Pisolithus microcarpus 441</name>
    <dbReference type="NCBI Taxonomy" id="765257"/>
    <lineage>
        <taxon>Eukaryota</taxon>
        <taxon>Fungi</taxon>
        <taxon>Dikarya</taxon>
        <taxon>Basidiomycota</taxon>
        <taxon>Agaricomycotina</taxon>
        <taxon>Agaricomycetes</taxon>
        <taxon>Agaricomycetidae</taxon>
        <taxon>Boletales</taxon>
        <taxon>Sclerodermatineae</taxon>
        <taxon>Pisolithaceae</taxon>
        <taxon>Pisolithus</taxon>
    </lineage>
</organism>
<name>A0A0C9YQN6_9AGAM</name>
<dbReference type="HOGENOM" id="CLU_115048_0_0_1"/>
<dbReference type="Proteomes" id="UP000054018">
    <property type="component" value="Unassembled WGS sequence"/>
</dbReference>
<dbReference type="OrthoDB" id="2690194at2759"/>
<sequence length="200" mass="22058">MATELSHTVPGTPVVHQPHHDLESFFYILVTICLLYDTPSTTKPPKKLAKCFNPLFAISQPSIVKTLTIQSGFSWSAFILPYISLYFRPLIPLLEELWQELLLPIKLENGTVQPSSGFMHHMFIEVMVKMLTQLLDSSWIPYPKDSSISTLTCCSSTSSTALPPIVTTALLSSDSLSCHSPLQMTGTSSGSAGIKTSPRW</sequence>
<reference evidence="1 2" key="1">
    <citation type="submission" date="2014-04" db="EMBL/GenBank/DDBJ databases">
        <authorList>
            <consortium name="DOE Joint Genome Institute"/>
            <person name="Kuo A."/>
            <person name="Kohler A."/>
            <person name="Costa M.D."/>
            <person name="Nagy L.G."/>
            <person name="Floudas D."/>
            <person name="Copeland A."/>
            <person name="Barry K.W."/>
            <person name="Cichocki N."/>
            <person name="Veneault-Fourrey C."/>
            <person name="LaButti K."/>
            <person name="Lindquist E.A."/>
            <person name="Lipzen A."/>
            <person name="Lundell T."/>
            <person name="Morin E."/>
            <person name="Murat C."/>
            <person name="Sun H."/>
            <person name="Tunlid A."/>
            <person name="Henrissat B."/>
            <person name="Grigoriev I.V."/>
            <person name="Hibbett D.S."/>
            <person name="Martin F."/>
            <person name="Nordberg H.P."/>
            <person name="Cantor M.N."/>
            <person name="Hua S.X."/>
        </authorList>
    </citation>
    <scope>NUCLEOTIDE SEQUENCE [LARGE SCALE GENOMIC DNA]</scope>
    <source>
        <strain evidence="1 2">441</strain>
    </source>
</reference>
<evidence type="ECO:0000313" key="2">
    <source>
        <dbReference type="Proteomes" id="UP000054018"/>
    </source>
</evidence>
<keyword evidence="2" id="KW-1185">Reference proteome</keyword>
<reference evidence="2" key="2">
    <citation type="submission" date="2015-01" db="EMBL/GenBank/DDBJ databases">
        <title>Evolutionary Origins and Diversification of the Mycorrhizal Mutualists.</title>
        <authorList>
            <consortium name="DOE Joint Genome Institute"/>
            <consortium name="Mycorrhizal Genomics Consortium"/>
            <person name="Kohler A."/>
            <person name="Kuo A."/>
            <person name="Nagy L.G."/>
            <person name="Floudas D."/>
            <person name="Copeland A."/>
            <person name="Barry K.W."/>
            <person name="Cichocki N."/>
            <person name="Veneault-Fourrey C."/>
            <person name="LaButti K."/>
            <person name="Lindquist E.A."/>
            <person name="Lipzen A."/>
            <person name="Lundell T."/>
            <person name="Morin E."/>
            <person name="Murat C."/>
            <person name="Riley R."/>
            <person name="Ohm R."/>
            <person name="Sun H."/>
            <person name="Tunlid A."/>
            <person name="Henrissat B."/>
            <person name="Grigoriev I.V."/>
            <person name="Hibbett D.S."/>
            <person name="Martin F."/>
        </authorList>
    </citation>
    <scope>NUCLEOTIDE SEQUENCE [LARGE SCALE GENOMIC DNA]</scope>
    <source>
        <strain evidence="2">441</strain>
    </source>
</reference>
<dbReference type="EMBL" id="KN834058">
    <property type="protein sequence ID" value="KIK12677.1"/>
    <property type="molecule type" value="Genomic_DNA"/>
</dbReference>
<proteinExistence type="predicted"/>
<protein>
    <submittedName>
        <fullName evidence="1">Uncharacterized protein</fullName>
    </submittedName>
</protein>
<accession>A0A0C9YQN6</accession>
<evidence type="ECO:0000313" key="1">
    <source>
        <dbReference type="EMBL" id="KIK12677.1"/>
    </source>
</evidence>